<feature type="region of interest" description="Disordered" evidence="1">
    <location>
        <begin position="295"/>
        <end position="323"/>
    </location>
</feature>
<name>A0ABV2Z1G7_9ACTN</name>
<proteinExistence type="predicted"/>
<dbReference type="EMBL" id="JBEZVI010000013">
    <property type="protein sequence ID" value="MEU3711845.1"/>
    <property type="molecule type" value="Genomic_DNA"/>
</dbReference>
<comment type="caution">
    <text evidence="2">The sequence shown here is derived from an EMBL/GenBank/DDBJ whole genome shotgun (WGS) entry which is preliminary data.</text>
</comment>
<dbReference type="Proteomes" id="UP001550853">
    <property type="component" value="Unassembled WGS sequence"/>
</dbReference>
<evidence type="ECO:0000313" key="3">
    <source>
        <dbReference type="Proteomes" id="UP001550853"/>
    </source>
</evidence>
<organism evidence="2 3">
    <name type="scientific">Streptomyces catenulae</name>
    <dbReference type="NCBI Taxonomy" id="66875"/>
    <lineage>
        <taxon>Bacteria</taxon>
        <taxon>Bacillati</taxon>
        <taxon>Actinomycetota</taxon>
        <taxon>Actinomycetes</taxon>
        <taxon>Kitasatosporales</taxon>
        <taxon>Streptomycetaceae</taxon>
        <taxon>Streptomyces</taxon>
    </lineage>
</organism>
<evidence type="ECO:0000256" key="1">
    <source>
        <dbReference type="SAM" id="MobiDB-lite"/>
    </source>
</evidence>
<protein>
    <recommendedName>
        <fullName evidence="4">PE-PGRS family protein</fullName>
    </recommendedName>
</protein>
<accession>A0ABV2Z1G7</accession>
<dbReference type="RefSeq" id="WP_051739765.1">
    <property type="nucleotide sequence ID" value="NZ_JBEZVI010000013.1"/>
</dbReference>
<evidence type="ECO:0008006" key="4">
    <source>
        <dbReference type="Google" id="ProtNLM"/>
    </source>
</evidence>
<reference evidence="2 3" key="1">
    <citation type="submission" date="2024-06" db="EMBL/GenBank/DDBJ databases">
        <title>The Natural Products Discovery Center: Release of the First 8490 Sequenced Strains for Exploring Actinobacteria Biosynthetic Diversity.</title>
        <authorList>
            <person name="Kalkreuter E."/>
            <person name="Kautsar S.A."/>
            <person name="Yang D."/>
            <person name="Bader C.D."/>
            <person name="Teijaro C.N."/>
            <person name="Fluegel L."/>
            <person name="Davis C.M."/>
            <person name="Simpson J.R."/>
            <person name="Lauterbach L."/>
            <person name="Steele A.D."/>
            <person name="Gui C."/>
            <person name="Meng S."/>
            <person name="Li G."/>
            <person name="Viehrig K."/>
            <person name="Ye F."/>
            <person name="Su P."/>
            <person name="Kiefer A.F."/>
            <person name="Nichols A."/>
            <person name="Cepeda A.J."/>
            <person name="Yan W."/>
            <person name="Fan B."/>
            <person name="Jiang Y."/>
            <person name="Adhikari A."/>
            <person name="Zheng C.-J."/>
            <person name="Schuster L."/>
            <person name="Cowan T.M."/>
            <person name="Smanski M.J."/>
            <person name="Chevrette M.G."/>
            <person name="De Carvalho L.P.S."/>
            <person name="Shen B."/>
        </authorList>
    </citation>
    <scope>NUCLEOTIDE SEQUENCE [LARGE SCALE GENOMIC DNA]</scope>
    <source>
        <strain evidence="2 3">NPDC033039</strain>
    </source>
</reference>
<evidence type="ECO:0000313" key="2">
    <source>
        <dbReference type="EMBL" id="MEU3711845.1"/>
    </source>
</evidence>
<keyword evidence="3" id="KW-1185">Reference proteome</keyword>
<sequence length="323" mass="35302">MTSEQTAAAQHGPVYTQAPHAPWREILRHRWSGRRDRALVLCDREGGYHVLTARRGRARGAEGASEGPCVVQESAPPVRVRGGYESAFHVRLTEESGVRDVGLPTAYGTEPVDVHATWWVHDPQQVVRARTRHGWGTVRRDLEQRLQNLQSTYEGTGRGLDAAEVLSRLGGTETLSEAGLSYRVTDVSPRAVAGELRLGRVADAVLPFSWSANGTADYDFCARAVRSGPVTLAALWLVRHPDQIERVLSWAVDNQRLLRAEADWEDGMAALLGNLSEQEKKALSDLVRDRLTALGRKVPDPKRGGPVHPGANGWPVGAGGKTL</sequence>
<gene>
    <name evidence="2" type="ORF">AB0E61_17310</name>
</gene>